<evidence type="ECO:0008006" key="3">
    <source>
        <dbReference type="Google" id="ProtNLM"/>
    </source>
</evidence>
<gene>
    <name evidence="1" type="ORF">V6N11_060492</name>
</gene>
<comment type="caution">
    <text evidence="1">The sequence shown here is derived from an EMBL/GenBank/DDBJ whole genome shotgun (WGS) entry which is preliminary data.</text>
</comment>
<dbReference type="PANTHER" id="PTHR47723">
    <property type="entry name" value="OS05G0353850 PROTEIN"/>
    <property type="match status" value="1"/>
</dbReference>
<evidence type="ECO:0000313" key="2">
    <source>
        <dbReference type="Proteomes" id="UP001396334"/>
    </source>
</evidence>
<sequence length="138" mass="15207">MVDENGQWLWGVLTDLLPYDILLRIVAVKPSVTGLIKDFPRWLSSSNGQLTVRDGGYSKSALLQIGWLHVRLQPERSSRGEVRWQCPPMGWHKLNTDGAMCGASGMATCGGILHTDVGGWVLGFSKRIRICSALEAEL</sequence>
<protein>
    <recommendedName>
        <fullName evidence="3">RNase H type-1 domain-containing protein</fullName>
    </recommendedName>
</protein>
<name>A0ABR2QQI5_9ROSI</name>
<dbReference type="PANTHER" id="PTHR47723:SF19">
    <property type="entry name" value="POLYNUCLEOTIDYL TRANSFERASE, RIBONUCLEASE H-LIKE SUPERFAMILY PROTEIN"/>
    <property type="match status" value="1"/>
</dbReference>
<evidence type="ECO:0000313" key="1">
    <source>
        <dbReference type="EMBL" id="KAK9002918.1"/>
    </source>
</evidence>
<proteinExistence type="predicted"/>
<accession>A0ABR2QQI5</accession>
<dbReference type="InterPro" id="IPR053151">
    <property type="entry name" value="RNase_H-like"/>
</dbReference>
<dbReference type="Proteomes" id="UP001396334">
    <property type="component" value="Unassembled WGS sequence"/>
</dbReference>
<dbReference type="EMBL" id="JBBPBN010000034">
    <property type="protein sequence ID" value="KAK9002918.1"/>
    <property type="molecule type" value="Genomic_DNA"/>
</dbReference>
<reference evidence="1 2" key="1">
    <citation type="journal article" date="2024" name="G3 (Bethesda)">
        <title>Genome assembly of Hibiscus sabdariffa L. provides insights into metabolisms of medicinal natural products.</title>
        <authorList>
            <person name="Kim T."/>
        </authorList>
    </citation>
    <scope>NUCLEOTIDE SEQUENCE [LARGE SCALE GENOMIC DNA]</scope>
    <source>
        <strain evidence="1">TK-2024</strain>
        <tissue evidence="1">Old leaves</tissue>
    </source>
</reference>
<organism evidence="1 2">
    <name type="scientific">Hibiscus sabdariffa</name>
    <name type="common">roselle</name>
    <dbReference type="NCBI Taxonomy" id="183260"/>
    <lineage>
        <taxon>Eukaryota</taxon>
        <taxon>Viridiplantae</taxon>
        <taxon>Streptophyta</taxon>
        <taxon>Embryophyta</taxon>
        <taxon>Tracheophyta</taxon>
        <taxon>Spermatophyta</taxon>
        <taxon>Magnoliopsida</taxon>
        <taxon>eudicotyledons</taxon>
        <taxon>Gunneridae</taxon>
        <taxon>Pentapetalae</taxon>
        <taxon>rosids</taxon>
        <taxon>malvids</taxon>
        <taxon>Malvales</taxon>
        <taxon>Malvaceae</taxon>
        <taxon>Malvoideae</taxon>
        <taxon>Hibiscus</taxon>
    </lineage>
</organism>
<keyword evidence="2" id="KW-1185">Reference proteome</keyword>